<accession>A0A0S2I4C9</accession>
<dbReference type="Pfam" id="PF01965">
    <property type="entry name" value="DJ-1_PfpI"/>
    <property type="match status" value="1"/>
</dbReference>
<dbReference type="PANTHER" id="PTHR48094">
    <property type="entry name" value="PROTEIN/NUCLEIC ACID DEGLYCASE DJ-1-RELATED"/>
    <property type="match status" value="1"/>
</dbReference>
<dbReference type="PANTHER" id="PTHR48094:SF5">
    <property type="entry name" value="PROTEIN DJ-1 HOMOLOG"/>
    <property type="match status" value="1"/>
</dbReference>
<dbReference type="EC" id="3.2.-.-" evidence="2"/>
<dbReference type="InterPro" id="IPR002818">
    <property type="entry name" value="DJ-1/PfpI"/>
</dbReference>
<name>A0A0S2I4C9_9BACT</name>
<protein>
    <submittedName>
        <fullName evidence="2">Cysteine protease YraA</fullName>
        <ecNumber evidence="2">3.2.-.-</ecNumber>
    </submittedName>
</protein>
<dbReference type="AlphaFoldDB" id="A0A0S2I4C9"/>
<dbReference type="Gene3D" id="3.40.50.880">
    <property type="match status" value="1"/>
</dbReference>
<gene>
    <name evidence="2" type="primary">yraA_2</name>
    <name evidence="2" type="ORF">L21SP5_03593</name>
</gene>
<reference evidence="2 3" key="1">
    <citation type="submission" date="2015-11" db="EMBL/GenBank/DDBJ databases">
        <title>Description and complete genome sequence of a novel strain predominating in hypersaline microbial mats and representing a new family of the Bacteriodetes phylum.</title>
        <authorList>
            <person name="Spring S."/>
            <person name="Bunk B."/>
            <person name="Sproer C."/>
            <person name="Klenk H.-P."/>
        </authorList>
    </citation>
    <scope>NUCLEOTIDE SEQUENCE [LARGE SCALE GENOMIC DNA]</scope>
    <source>
        <strain evidence="2 3">L21-Spi-D4</strain>
    </source>
</reference>
<sequence length="197" mass="22006">MKKVLLLLANGFETYEASAFIDVIGWNLIDGDGSTRLFTCGMQKEIKTTFNQKVVVDYLIEEIDVGSFDALAVPGGFEEYNYYEDAYSEQFVSLIRKFNEQNKTIASVCVGSLPIGKSGILKNREATTYKVGKVRQQTLKSYGANVINEPVVTDLNVITSWNPSTAIDVAFLLLELLTSKNNTQHIREIMGFKPKNN</sequence>
<evidence type="ECO:0000259" key="1">
    <source>
        <dbReference type="Pfam" id="PF01965"/>
    </source>
</evidence>
<dbReference type="GO" id="GO:0005737">
    <property type="term" value="C:cytoplasm"/>
    <property type="evidence" value="ECO:0007669"/>
    <property type="project" value="TreeGrafter"/>
</dbReference>
<dbReference type="InterPro" id="IPR050325">
    <property type="entry name" value="Prot/Nucl_acid_deglycase"/>
</dbReference>
<dbReference type="SUPFAM" id="SSF52317">
    <property type="entry name" value="Class I glutamine amidotransferase-like"/>
    <property type="match status" value="1"/>
</dbReference>
<dbReference type="EMBL" id="CP013118">
    <property type="protein sequence ID" value="ALO17199.1"/>
    <property type="molecule type" value="Genomic_DNA"/>
</dbReference>
<proteinExistence type="predicted"/>
<evidence type="ECO:0000313" key="2">
    <source>
        <dbReference type="EMBL" id="ALO17199.1"/>
    </source>
</evidence>
<keyword evidence="2" id="KW-0326">Glycosidase</keyword>
<keyword evidence="3" id="KW-1185">Reference proteome</keyword>
<dbReference type="GO" id="GO:0006508">
    <property type="term" value="P:proteolysis"/>
    <property type="evidence" value="ECO:0007669"/>
    <property type="project" value="UniProtKB-KW"/>
</dbReference>
<evidence type="ECO:0000313" key="3">
    <source>
        <dbReference type="Proteomes" id="UP000064893"/>
    </source>
</evidence>
<dbReference type="STRING" id="1307839.L21SP5_03593"/>
<dbReference type="KEGG" id="blq:L21SP5_03593"/>
<dbReference type="CDD" id="cd03135">
    <property type="entry name" value="GATase1_DJ-1"/>
    <property type="match status" value="1"/>
</dbReference>
<dbReference type="OrthoDB" id="9803764at2"/>
<dbReference type="Proteomes" id="UP000064893">
    <property type="component" value="Chromosome"/>
</dbReference>
<keyword evidence="2" id="KW-0645">Protease</keyword>
<dbReference type="GO" id="GO:0008233">
    <property type="term" value="F:peptidase activity"/>
    <property type="evidence" value="ECO:0007669"/>
    <property type="project" value="UniProtKB-KW"/>
</dbReference>
<dbReference type="GO" id="GO:0016798">
    <property type="term" value="F:hydrolase activity, acting on glycosyl bonds"/>
    <property type="evidence" value="ECO:0007669"/>
    <property type="project" value="UniProtKB-KW"/>
</dbReference>
<dbReference type="InterPro" id="IPR029062">
    <property type="entry name" value="Class_I_gatase-like"/>
</dbReference>
<feature type="domain" description="DJ-1/PfpI" evidence="1">
    <location>
        <begin position="2"/>
        <end position="175"/>
    </location>
</feature>
<dbReference type="RefSeq" id="WP_057954516.1">
    <property type="nucleotide sequence ID" value="NZ_CP013118.1"/>
</dbReference>
<organism evidence="2 3">
    <name type="scientific">Salinivirga cyanobacteriivorans</name>
    <dbReference type="NCBI Taxonomy" id="1307839"/>
    <lineage>
        <taxon>Bacteria</taxon>
        <taxon>Pseudomonadati</taxon>
        <taxon>Bacteroidota</taxon>
        <taxon>Bacteroidia</taxon>
        <taxon>Bacteroidales</taxon>
        <taxon>Salinivirgaceae</taxon>
        <taxon>Salinivirga</taxon>
    </lineage>
</organism>
<keyword evidence="2" id="KW-0378">Hydrolase</keyword>